<gene>
    <name evidence="1" type="ORF">NM208_g14651</name>
</gene>
<keyword evidence="2" id="KW-1185">Reference proteome</keyword>
<comment type="caution">
    <text evidence="1">The sequence shown here is derived from an EMBL/GenBank/DDBJ whole genome shotgun (WGS) entry which is preliminary data.</text>
</comment>
<name>A0ACC1RFX2_9HYPO</name>
<protein>
    <submittedName>
        <fullName evidence="1">Uncharacterized protein</fullName>
    </submittedName>
</protein>
<dbReference type="EMBL" id="JANRMS010003532">
    <property type="protein sequence ID" value="KAJ3517841.1"/>
    <property type="molecule type" value="Genomic_DNA"/>
</dbReference>
<proteinExistence type="predicted"/>
<evidence type="ECO:0000313" key="2">
    <source>
        <dbReference type="Proteomes" id="UP001148629"/>
    </source>
</evidence>
<sequence>MSDIEGALQSLNDDVARLPTGEDVERMMSEAMDGFGQTHIQKYNDSASTLETTMIRREQRAEERLRQAYEQADRARKETHSARIAFKDQEIQSLREALAQKSNEILVLKDSSQTKPALIVELTQFQVSKSERIAELTSLDQTQSETIHLLQNGDEELRSALSSRDTVIQNLQASNTQAKDEADLAASLANERAQDLQRQLDQLREAQEDRHKSPNGLSELFHLLAEETRDLVLSPFVHRDGENSLHGMTSLLVDPRAVKNLVEFVEKGQDPGQQCLIEVSLEGLSARRLDRRGCLTHKIHPCSKVYVNPEDNQDGRGTVHFTP</sequence>
<accession>A0ACC1RFX2</accession>
<evidence type="ECO:0000313" key="1">
    <source>
        <dbReference type="EMBL" id="KAJ3517841.1"/>
    </source>
</evidence>
<reference evidence="1" key="1">
    <citation type="submission" date="2022-08" db="EMBL/GenBank/DDBJ databases">
        <title>Genome Sequence of Fusarium decemcellulare.</title>
        <authorList>
            <person name="Buettner E."/>
        </authorList>
    </citation>
    <scope>NUCLEOTIDE SEQUENCE</scope>
    <source>
        <strain evidence="1">Babe19</strain>
    </source>
</reference>
<organism evidence="1 2">
    <name type="scientific">Fusarium decemcellulare</name>
    <dbReference type="NCBI Taxonomy" id="57161"/>
    <lineage>
        <taxon>Eukaryota</taxon>
        <taxon>Fungi</taxon>
        <taxon>Dikarya</taxon>
        <taxon>Ascomycota</taxon>
        <taxon>Pezizomycotina</taxon>
        <taxon>Sordariomycetes</taxon>
        <taxon>Hypocreomycetidae</taxon>
        <taxon>Hypocreales</taxon>
        <taxon>Nectriaceae</taxon>
        <taxon>Fusarium</taxon>
        <taxon>Fusarium decemcellulare species complex</taxon>
    </lineage>
</organism>
<dbReference type="Proteomes" id="UP001148629">
    <property type="component" value="Unassembled WGS sequence"/>
</dbReference>